<dbReference type="InterPro" id="IPR003675">
    <property type="entry name" value="Rce1/LyrA-like_dom"/>
</dbReference>
<comment type="caution">
    <text evidence="3">The sequence shown here is derived from an EMBL/GenBank/DDBJ whole genome shotgun (WGS) entry which is preliminary data.</text>
</comment>
<feature type="domain" description="CAAX prenyl protease 2/Lysostaphin resistance protein A-like" evidence="2">
    <location>
        <begin position="168"/>
        <end position="258"/>
    </location>
</feature>
<keyword evidence="4" id="KW-1185">Reference proteome</keyword>
<feature type="transmembrane region" description="Helical" evidence="1">
    <location>
        <begin position="204"/>
        <end position="227"/>
    </location>
</feature>
<proteinExistence type="predicted"/>
<sequence length="271" mass="29483">MQPPFPFTRKGLFVPHPHLLALFLLALGYALALAHGNLGSATLPTVLALLASGLLARRPQPWQQALGHTLFILLAIALALHWLPGFNAAKVIDNATFSPGSQPFTLYLNLDKPLIGAWLLLACPWLVLWRSRGLTTTLLCILPLTLAACLGGAWALGMVAWAPKWPEQAWLWLLNNLLLVSLTEELLFRGYLQGSLQRLLRHQGLALFAAAMLFGLAHLGAGWQWVYLATLAGVGYGLAYRWGGVAAAVLCHFGLNLVHFALFSYPMLALG</sequence>
<feature type="transmembrane region" description="Helical" evidence="1">
    <location>
        <begin position="239"/>
        <end position="263"/>
    </location>
</feature>
<evidence type="ECO:0000259" key="2">
    <source>
        <dbReference type="Pfam" id="PF02517"/>
    </source>
</evidence>
<feature type="transmembrane region" description="Helical" evidence="1">
    <location>
        <begin position="65"/>
        <end position="83"/>
    </location>
</feature>
<evidence type="ECO:0000256" key="1">
    <source>
        <dbReference type="SAM" id="Phobius"/>
    </source>
</evidence>
<gene>
    <name evidence="3" type="ORF">HU760_017200</name>
</gene>
<dbReference type="Pfam" id="PF02517">
    <property type="entry name" value="Rce1-like"/>
    <property type="match status" value="1"/>
</dbReference>
<dbReference type="EMBL" id="JABWRZ020000001">
    <property type="protein sequence ID" value="MBV4492329.1"/>
    <property type="molecule type" value="Genomic_DNA"/>
</dbReference>
<reference evidence="3 4" key="1">
    <citation type="journal article" date="2020" name="Microorganisms">
        <title>Reliable Identification of Environmental Pseudomonas Isolates Using the rpoD Gene.</title>
        <authorList>
            <consortium name="The Broad Institute Genome Sequencing Platform"/>
            <person name="Girard L."/>
            <person name="Lood C."/>
            <person name="Rokni-Zadeh H."/>
            <person name="van Noort V."/>
            <person name="Lavigne R."/>
            <person name="De Mot R."/>
        </authorList>
    </citation>
    <scope>NUCLEOTIDE SEQUENCE [LARGE SCALE GENOMIC DNA]</scope>
    <source>
        <strain evidence="3 4">RD9SR1</strain>
    </source>
</reference>
<dbReference type="Proteomes" id="UP000609530">
    <property type="component" value="Unassembled WGS sequence"/>
</dbReference>
<keyword evidence="3" id="KW-0482">Metalloprotease</keyword>
<name>A0ABS6QDQ8_9PSED</name>
<keyword evidence="1" id="KW-0472">Membrane</keyword>
<evidence type="ECO:0000313" key="3">
    <source>
        <dbReference type="EMBL" id="MBV4492329.1"/>
    </source>
</evidence>
<evidence type="ECO:0000313" key="4">
    <source>
        <dbReference type="Proteomes" id="UP000609530"/>
    </source>
</evidence>
<feature type="transmembrane region" description="Helical" evidence="1">
    <location>
        <begin position="12"/>
        <end position="32"/>
    </location>
</feature>
<keyword evidence="3" id="KW-0378">Hydrolase</keyword>
<protein>
    <submittedName>
        <fullName evidence="3">CPBP family intramembrane metalloprotease</fullName>
    </submittedName>
</protein>
<keyword evidence="1" id="KW-0812">Transmembrane</keyword>
<keyword evidence="3" id="KW-0645">Protease</keyword>
<keyword evidence="1" id="KW-1133">Transmembrane helix</keyword>
<feature type="transmembrane region" description="Helical" evidence="1">
    <location>
        <begin position="38"/>
        <end position="56"/>
    </location>
</feature>
<feature type="transmembrane region" description="Helical" evidence="1">
    <location>
        <begin position="169"/>
        <end position="192"/>
    </location>
</feature>
<accession>A0ABS6QDQ8</accession>
<feature type="transmembrane region" description="Helical" evidence="1">
    <location>
        <begin position="141"/>
        <end position="163"/>
    </location>
</feature>
<dbReference type="RefSeq" id="WP_186679297.1">
    <property type="nucleotide sequence ID" value="NZ_JABWRZ020000001.1"/>
</dbReference>
<dbReference type="GO" id="GO:0008237">
    <property type="term" value="F:metallopeptidase activity"/>
    <property type="evidence" value="ECO:0007669"/>
    <property type="project" value="UniProtKB-KW"/>
</dbReference>
<feature type="transmembrane region" description="Helical" evidence="1">
    <location>
        <begin position="113"/>
        <end position="129"/>
    </location>
</feature>
<organism evidence="3 4">
    <name type="scientific">Pseudomonas oryzicola</name>
    <dbReference type="NCBI Taxonomy" id="485876"/>
    <lineage>
        <taxon>Bacteria</taxon>
        <taxon>Pseudomonadati</taxon>
        <taxon>Pseudomonadota</taxon>
        <taxon>Gammaproteobacteria</taxon>
        <taxon>Pseudomonadales</taxon>
        <taxon>Pseudomonadaceae</taxon>
        <taxon>Pseudomonas</taxon>
    </lineage>
</organism>